<dbReference type="Gene3D" id="3.20.20.300">
    <property type="entry name" value="Glycoside hydrolase, family 3, N-terminal domain"/>
    <property type="match status" value="1"/>
</dbReference>
<dbReference type="AlphaFoldDB" id="A0A3S5DLH1"/>
<dbReference type="EMBL" id="LR134182">
    <property type="protein sequence ID" value="VEB42520.1"/>
    <property type="molecule type" value="Genomic_DNA"/>
</dbReference>
<reference evidence="2 3" key="1">
    <citation type="submission" date="2018-12" db="EMBL/GenBank/DDBJ databases">
        <authorList>
            <consortium name="Pathogen Informatics"/>
        </authorList>
    </citation>
    <scope>NUCLEOTIDE SEQUENCE [LARGE SCALE GENOMIC DNA]</scope>
    <source>
        <strain evidence="2 3">NCTC9695</strain>
    </source>
</reference>
<dbReference type="InterPro" id="IPR036962">
    <property type="entry name" value="Glyco_hydro_3_N_sf"/>
</dbReference>
<dbReference type="Proteomes" id="UP000275777">
    <property type="component" value="Chromosome"/>
</dbReference>
<dbReference type="EC" id="3.2.1.52" evidence="2"/>
<evidence type="ECO:0000256" key="1">
    <source>
        <dbReference type="ARBA" id="ARBA00022801"/>
    </source>
</evidence>
<organism evidence="2 3">
    <name type="scientific">Chromobacterium violaceum</name>
    <dbReference type="NCBI Taxonomy" id="536"/>
    <lineage>
        <taxon>Bacteria</taxon>
        <taxon>Pseudomonadati</taxon>
        <taxon>Pseudomonadota</taxon>
        <taxon>Betaproteobacteria</taxon>
        <taxon>Neisseriales</taxon>
        <taxon>Chromobacteriaceae</taxon>
        <taxon>Chromobacterium</taxon>
    </lineage>
</organism>
<proteinExistence type="predicted"/>
<dbReference type="InterPro" id="IPR017853">
    <property type="entry name" value="GH"/>
</dbReference>
<dbReference type="GO" id="GO:0004563">
    <property type="term" value="F:beta-N-acetylhexosaminidase activity"/>
    <property type="evidence" value="ECO:0007669"/>
    <property type="project" value="UniProtKB-EC"/>
</dbReference>
<evidence type="ECO:0000313" key="2">
    <source>
        <dbReference type="EMBL" id="VEB42520.1"/>
    </source>
</evidence>
<evidence type="ECO:0000313" key="3">
    <source>
        <dbReference type="Proteomes" id="UP000275777"/>
    </source>
</evidence>
<protein>
    <submittedName>
        <fullName evidence="2">Beta-hexosaminidase</fullName>
        <ecNumber evidence="2">3.2.1.52</ecNumber>
    </submittedName>
</protein>
<keyword evidence="1 2" id="KW-0378">Hydrolase</keyword>
<dbReference type="GO" id="GO:0005975">
    <property type="term" value="P:carbohydrate metabolic process"/>
    <property type="evidence" value="ECO:0007669"/>
    <property type="project" value="InterPro"/>
</dbReference>
<name>A0A3S5DLH1_CHRVL</name>
<dbReference type="SUPFAM" id="SSF51445">
    <property type="entry name" value="(Trans)glycosidases"/>
    <property type="match status" value="1"/>
</dbReference>
<keyword evidence="2" id="KW-0326">Glycosidase</keyword>
<sequence length="44" mass="5087">MRTPHLLIAVDHEGGRVQRFLDGFTRLPPMRVLGEAWMPTATRR</sequence>
<accession>A0A3S5DLH1</accession>
<gene>
    <name evidence="2" type="primary">nagZ_1</name>
    <name evidence="2" type="ORF">NCTC9695_02970</name>
</gene>